<evidence type="ECO:0000256" key="2">
    <source>
        <dbReference type="ARBA" id="ARBA00023445"/>
    </source>
</evidence>
<dbReference type="Pfam" id="PF01370">
    <property type="entry name" value="Epimerase"/>
    <property type="match status" value="1"/>
</dbReference>
<dbReference type="SUPFAM" id="SSF51735">
    <property type="entry name" value="NAD(P)-binding Rossmann-fold domains"/>
    <property type="match status" value="1"/>
</dbReference>
<proteinExistence type="inferred from homology"/>
<dbReference type="CDD" id="cd05227">
    <property type="entry name" value="AR_SDR_e"/>
    <property type="match status" value="1"/>
</dbReference>
<evidence type="ECO:0000313" key="4">
    <source>
        <dbReference type="EMBL" id="GFR70458.1"/>
    </source>
</evidence>
<reference evidence="4 5" key="1">
    <citation type="journal article" date="2021" name="Elife">
        <title>Chloroplast acquisition without the gene transfer in kleptoplastic sea slugs, Plakobranchus ocellatus.</title>
        <authorList>
            <person name="Maeda T."/>
            <person name="Takahashi S."/>
            <person name="Yoshida T."/>
            <person name="Shimamura S."/>
            <person name="Takaki Y."/>
            <person name="Nagai Y."/>
            <person name="Toyoda A."/>
            <person name="Suzuki Y."/>
            <person name="Arimoto A."/>
            <person name="Ishii H."/>
            <person name="Satoh N."/>
            <person name="Nishiyama T."/>
            <person name="Hasebe M."/>
            <person name="Maruyama T."/>
            <person name="Minagawa J."/>
            <person name="Obokata J."/>
            <person name="Shigenobu S."/>
        </authorList>
    </citation>
    <scope>NUCLEOTIDE SEQUENCE [LARGE SCALE GENOMIC DNA]</scope>
</reference>
<keyword evidence="1" id="KW-0560">Oxidoreductase</keyword>
<evidence type="ECO:0000259" key="3">
    <source>
        <dbReference type="Pfam" id="PF01370"/>
    </source>
</evidence>
<dbReference type="PANTHER" id="PTHR10366">
    <property type="entry name" value="NAD DEPENDENT EPIMERASE/DEHYDRATASE"/>
    <property type="match status" value="1"/>
</dbReference>
<dbReference type="Proteomes" id="UP000762676">
    <property type="component" value="Unassembled WGS sequence"/>
</dbReference>
<dbReference type="FunFam" id="3.40.50.720:FF:000336">
    <property type="entry name" value="Aldehyde reductase"/>
    <property type="match status" value="1"/>
</dbReference>
<sequence>VRGTVRSLKNTEKVKHLYNLCPDAKHKLELVEADLTDDDSWPRAVAGCEYIHHVASPFPMDEPKNEAKVIEPAVQGTLSVLKAAAKSGTVKRVVVTSSSLAVCCVGGNTEPKTENDWTDLSDPATSAYPKSKHLAEKAAWDFVKDLPDDEKFELATINPVLILGPVLQGQAGTSLNIIKQLLMREVPVVPHFNIGVCDVRDCAEAHLRCMTLPEAVGNRHIIFHSTMWVREAAEVLRAEFASQGYHPPSIPLPNWVVWLASWFSSTLATRYRTITQPLPFDNSRMKNVLKIEPTPPQKSLIDMAYSLIEGGHVPKTAQYKGPPAPEVSQL</sequence>
<accession>A0AAV4FCP8</accession>
<gene>
    <name evidence="4" type="ORF">ElyMa_002072300</name>
</gene>
<protein>
    <submittedName>
        <fullName evidence="4">Reductase-related protein</fullName>
    </submittedName>
</protein>
<evidence type="ECO:0000313" key="5">
    <source>
        <dbReference type="Proteomes" id="UP000762676"/>
    </source>
</evidence>
<comment type="similarity">
    <text evidence="2">Belongs to the NAD(P)-dependent epimerase/dehydratase family. Dihydroflavonol-4-reductase subfamily.</text>
</comment>
<keyword evidence="5" id="KW-1185">Reference proteome</keyword>
<dbReference type="InterPro" id="IPR050425">
    <property type="entry name" value="NAD(P)_dehydrat-like"/>
</dbReference>
<dbReference type="InterPro" id="IPR036291">
    <property type="entry name" value="NAD(P)-bd_dom_sf"/>
</dbReference>
<feature type="non-terminal residue" evidence="4">
    <location>
        <position position="1"/>
    </location>
</feature>
<dbReference type="PANTHER" id="PTHR10366:SF564">
    <property type="entry name" value="STEROL-4-ALPHA-CARBOXYLATE 3-DEHYDROGENASE, DECARBOXYLATING"/>
    <property type="match status" value="1"/>
</dbReference>
<comment type="caution">
    <text evidence="4">The sequence shown here is derived from an EMBL/GenBank/DDBJ whole genome shotgun (WGS) entry which is preliminary data.</text>
</comment>
<dbReference type="EMBL" id="BMAT01004220">
    <property type="protein sequence ID" value="GFR70458.1"/>
    <property type="molecule type" value="Genomic_DNA"/>
</dbReference>
<feature type="domain" description="NAD-dependent epimerase/dehydratase" evidence="3">
    <location>
        <begin position="17"/>
        <end position="220"/>
    </location>
</feature>
<name>A0AAV4FCP8_9GAST</name>
<organism evidence="4 5">
    <name type="scientific">Elysia marginata</name>
    <dbReference type="NCBI Taxonomy" id="1093978"/>
    <lineage>
        <taxon>Eukaryota</taxon>
        <taxon>Metazoa</taxon>
        <taxon>Spiralia</taxon>
        <taxon>Lophotrochozoa</taxon>
        <taxon>Mollusca</taxon>
        <taxon>Gastropoda</taxon>
        <taxon>Heterobranchia</taxon>
        <taxon>Euthyneura</taxon>
        <taxon>Panpulmonata</taxon>
        <taxon>Sacoglossa</taxon>
        <taxon>Placobranchoidea</taxon>
        <taxon>Plakobranchidae</taxon>
        <taxon>Elysia</taxon>
    </lineage>
</organism>
<dbReference type="AlphaFoldDB" id="A0AAV4FCP8"/>
<evidence type="ECO:0000256" key="1">
    <source>
        <dbReference type="ARBA" id="ARBA00023002"/>
    </source>
</evidence>
<dbReference type="Gene3D" id="3.40.50.720">
    <property type="entry name" value="NAD(P)-binding Rossmann-like Domain"/>
    <property type="match status" value="1"/>
</dbReference>
<dbReference type="GO" id="GO:0016616">
    <property type="term" value="F:oxidoreductase activity, acting on the CH-OH group of donors, NAD or NADP as acceptor"/>
    <property type="evidence" value="ECO:0007669"/>
    <property type="project" value="TreeGrafter"/>
</dbReference>
<dbReference type="InterPro" id="IPR001509">
    <property type="entry name" value="Epimerase_deHydtase"/>
</dbReference>